<feature type="domain" description="Methionyl/Leucyl tRNA synthetase" evidence="9">
    <location>
        <begin position="174"/>
        <end position="388"/>
    </location>
</feature>
<dbReference type="Proteomes" id="UP001156389">
    <property type="component" value="Unassembled WGS sequence"/>
</dbReference>
<dbReference type="RefSeq" id="WP_260215998.1">
    <property type="nucleotide sequence ID" value="NZ_JAJAGO010000002.1"/>
</dbReference>
<feature type="domain" description="Methionyl-tRNA synthetase anticodon-binding" evidence="10">
    <location>
        <begin position="408"/>
        <end position="551"/>
    </location>
</feature>
<protein>
    <recommendedName>
        <fullName evidence="7">Methionine--tRNA ligase</fullName>
        <ecNumber evidence="7">6.1.1.10</ecNumber>
    </recommendedName>
    <alternativeName>
        <fullName evidence="7">Methionyl-tRNA synthetase</fullName>
        <shortName evidence="7">MetRS</shortName>
    </alternativeName>
</protein>
<feature type="region of interest" description="Disordered" evidence="8">
    <location>
        <begin position="1"/>
        <end position="21"/>
    </location>
</feature>
<keyword evidence="4 7" id="KW-0067">ATP-binding</keyword>
<comment type="subcellular location">
    <subcellularLocation>
        <location evidence="7">Cytoplasm</location>
    </subcellularLocation>
</comment>
<dbReference type="EMBL" id="JAJAGO010000002">
    <property type="protein sequence ID" value="MCT2589011.1"/>
    <property type="molecule type" value="Genomic_DNA"/>
</dbReference>
<evidence type="ECO:0000313" key="12">
    <source>
        <dbReference type="Proteomes" id="UP001156389"/>
    </source>
</evidence>
<feature type="domain" description="Methionyl/Leucyl tRNA synthetase" evidence="9">
    <location>
        <begin position="26"/>
        <end position="156"/>
    </location>
</feature>
<feature type="binding site" evidence="7">
    <location>
        <position position="152"/>
    </location>
    <ligand>
        <name>Zn(2+)</name>
        <dbReference type="ChEBI" id="CHEBI:29105"/>
    </ligand>
</feature>
<evidence type="ECO:0000313" key="11">
    <source>
        <dbReference type="EMBL" id="MCT2589011.1"/>
    </source>
</evidence>
<accession>A0ABT2JM99</accession>
<keyword evidence="7" id="KW-0963">Cytoplasm</keyword>
<comment type="catalytic activity">
    <reaction evidence="7">
        <text>tRNA(Met) + L-methionine + ATP = L-methionyl-tRNA(Met) + AMP + diphosphate</text>
        <dbReference type="Rhea" id="RHEA:13481"/>
        <dbReference type="Rhea" id="RHEA-COMP:9667"/>
        <dbReference type="Rhea" id="RHEA-COMP:9698"/>
        <dbReference type="ChEBI" id="CHEBI:30616"/>
        <dbReference type="ChEBI" id="CHEBI:33019"/>
        <dbReference type="ChEBI" id="CHEBI:57844"/>
        <dbReference type="ChEBI" id="CHEBI:78442"/>
        <dbReference type="ChEBI" id="CHEBI:78530"/>
        <dbReference type="ChEBI" id="CHEBI:456215"/>
        <dbReference type="EC" id="6.1.1.10"/>
    </reaction>
</comment>
<dbReference type="InterPro" id="IPR041872">
    <property type="entry name" value="Anticodon_Met"/>
</dbReference>
<dbReference type="NCBIfam" id="TIGR00398">
    <property type="entry name" value="metG"/>
    <property type="match status" value="1"/>
</dbReference>
<dbReference type="Gene3D" id="3.40.50.620">
    <property type="entry name" value="HUPs"/>
    <property type="match status" value="1"/>
</dbReference>
<feature type="short sequence motif" description="'KMSKS' region" evidence="7">
    <location>
        <begin position="325"/>
        <end position="329"/>
    </location>
</feature>
<proteinExistence type="inferred from homology"/>
<keyword evidence="7" id="KW-0479">Metal-binding</keyword>
<keyword evidence="5 7" id="KW-0648">Protein biosynthesis</keyword>
<dbReference type="GO" id="GO:0004825">
    <property type="term" value="F:methionine-tRNA ligase activity"/>
    <property type="evidence" value="ECO:0007669"/>
    <property type="project" value="UniProtKB-EC"/>
</dbReference>
<dbReference type="InterPro" id="IPR023457">
    <property type="entry name" value="Met-tRNA_synth_2"/>
</dbReference>
<name>A0ABT2JM99_9ACTN</name>
<dbReference type="InterPro" id="IPR015413">
    <property type="entry name" value="Methionyl/Leucyl_tRNA_Synth"/>
</dbReference>
<reference evidence="11 12" key="1">
    <citation type="submission" date="2021-10" db="EMBL/GenBank/DDBJ databases">
        <title>Streptomyces gossypii sp. nov., isolated from soil collected from cotton field.</title>
        <authorList>
            <person name="Ge X."/>
            <person name="Chen X."/>
            <person name="Liu W."/>
        </authorList>
    </citation>
    <scope>NUCLEOTIDE SEQUENCE [LARGE SCALE GENOMIC DNA]</scope>
    <source>
        <strain evidence="11 12">N2-109</strain>
    </source>
</reference>
<keyword evidence="6 7" id="KW-0030">Aminoacyl-tRNA synthetase</keyword>
<dbReference type="HAMAP" id="MF_01228">
    <property type="entry name" value="Met_tRNA_synth_type2"/>
    <property type="match status" value="1"/>
</dbReference>
<dbReference type="Pfam" id="PF19303">
    <property type="entry name" value="Anticodon_3"/>
    <property type="match status" value="1"/>
</dbReference>
<evidence type="ECO:0000256" key="3">
    <source>
        <dbReference type="ARBA" id="ARBA00022741"/>
    </source>
</evidence>
<comment type="function">
    <text evidence="1 7">Is required not only for elongation of protein synthesis but also for the initiation of all mRNA translation through initiator tRNA(fMet) aminoacylation.</text>
</comment>
<evidence type="ECO:0000256" key="2">
    <source>
        <dbReference type="ARBA" id="ARBA00022598"/>
    </source>
</evidence>
<dbReference type="NCBIfam" id="NF008900">
    <property type="entry name" value="PRK12267.1"/>
    <property type="match status" value="1"/>
</dbReference>
<evidence type="ECO:0000259" key="9">
    <source>
        <dbReference type="Pfam" id="PF09334"/>
    </source>
</evidence>
<comment type="caution">
    <text evidence="11">The sequence shown here is derived from an EMBL/GenBank/DDBJ whole genome shotgun (WGS) entry which is preliminary data.</text>
</comment>
<feature type="binding site" evidence="7">
    <location>
        <position position="149"/>
    </location>
    <ligand>
        <name>Zn(2+)</name>
        <dbReference type="ChEBI" id="CHEBI:29105"/>
    </ligand>
</feature>
<evidence type="ECO:0000256" key="8">
    <source>
        <dbReference type="SAM" id="MobiDB-lite"/>
    </source>
</evidence>
<evidence type="ECO:0000256" key="7">
    <source>
        <dbReference type="HAMAP-Rule" id="MF_01228"/>
    </source>
</evidence>
<dbReference type="Pfam" id="PF09334">
    <property type="entry name" value="tRNA-synt_1g"/>
    <property type="match status" value="2"/>
</dbReference>
<dbReference type="SUPFAM" id="SSF47323">
    <property type="entry name" value="Anticodon-binding domain of a subclass of class I aminoacyl-tRNA synthetases"/>
    <property type="match status" value="1"/>
</dbReference>
<organism evidence="11 12">
    <name type="scientific">Streptomyces gossypii</name>
    <dbReference type="NCBI Taxonomy" id="2883101"/>
    <lineage>
        <taxon>Bacteria</taxon>
        <taxon>Bacillati</taxon>
        <taxon>Actinomycetota</taxon>
        <taxon>Actinomycetes</taxon>
        <taxon>Kitasatosporales</taxon>
        <taxon>Streptomycetaceae</taxon>
        <taxon>Streptomyces</taxon>
    </lineage>
</organism>
<comment type="subunit">
    <text evidence="7">Monomer.</text>
</comment>
<comment type="similarity">
    <text evidence="7">Belongs to the class-I aminoacyl-tRNA synthetase family. MetG type 2A subfamily.</text>
</comment>
<dbReference type="PANTHER" id="PTHR43326">
    <property type="entry name" value="METHIONYL-TRNA SYNTHETASE"/>
    <property type="match status" value="1"/>
</dbReference>
<keyword evidence="12" id="KW-1185">Reference proteome</keyword>
<sequence>MAATGTEQTEQAEQTERAEQAEGRAYYVSTPIYYVNDAPHLGHAYTTVAGDVLTRWHRQRGEKVWYLTGTDEHGQKIMRTAEANGVTPQAWCDRLVEEAWKPLWEHLDIANDDFIRTTEARHTARVQEFVQDLYDKGEIYQGGYEGPYCVGCEEYKTSGELLPGEGEFEGQLLCPIHKKPVEMLKEENYFFKLSEYGARLLEHYERNPGFIQPESARNEVMSFVRQGLEDLSISRSTFDWGVKVPWDDKHVIYVWIDALLNYATAVGYGADQKKFAETWPADVHLVGKDILRFHAVIWPAMLMANGLPLPGKIAANGWLMVGGEKMSKSNLTGISPQQLTEHFGVDAYRWYFLRAIAFGQDGSFSWEDFTARYTSELANDFGNLASRVAAMVGKYFDGKLPAAGSGTAGEAGAAEQAVADGLTRAVAEADRRIGEELDFAGGIAAVFDFIKQVNGYLTEQAPWKVAKDTSEEAQTRLAAILYTAAESLRACAVLLNPVMPETSGKLWASLGAEPALGALADQRVQDTGRWGQLPAGVTVTKGAVLFPRLEEPKTS</sequence>
<dbReference type="Gene3D" id="1.10.730.10">
    <property type="entry name" value="Isoleucyl-tRNA Synthetase, Domain 1"/>
    <property type="match status" value="1"/>
</dbReference>
<evidence type="ECO:0000256" key="5">
    <source>
        <dbReference type="ARBA" id="ARBA00022917"/>
    </source>
</evidence>
<dbReference type="InterPro" id="IPR009080">
    <property type="entry name" value="tRNAsynth_Ia_anticodon-bd"/>
</dbReference>
<feature type="compositionally biased region" description="Low complexity" evidence="8">
    <location>
        <begin position="1"/>
        <end position="12"/>
    </location>
</feature>
<dbReference type="InterPro" id="IPR014729">
    <property type="entry name" value="Rossmann-like_a/b/a_fold"/>
</dbReference>
<dbReference type="Gene3D" id="2.170.220.10">
    <property type="match status" value="1"/>
</dbReference>
<keyword evidence="2 7" id="KW-0436">Ligase</keyword>
<evidence type="ECO:0000256" key="1">
    <source>
        <dbReference type="ARBA" id="ARBA00003314"/>
    </source>
</evidence>
<comment type="cofactor">
    <cofactor evidence="7">
        <name>Zn(2+)</name>
        <dbReference type="ChEBI" id="CHEBI:29105"/>
    </cofactor>
    <text evidence="7">Binds 1 zinc ion per subunit.</text>
</comment>
<dbReference type="PRINTS" id="PR01041">
    <property type="entry name" value="TRNASYNTHMET"/>
</dbReference>
<gene>
    <name evidence="7 11" type="primary">metG</name>
    <name evidence="11" type="ORF">LHJ74_03515</name>
</gene>
<feature type="binding site" evidence="7">
    <location>
        <position position="174"/>
    </location>
    <ligand>
        <name>Zn(2+)</name>
        <dbReference type="ChEBI" id="CHEBI:29105"/>
    </ligand>
</feature>
<evidence type="ECO:0000256" key="6">
    <source>
        <dbReference type="ARBA" id="ARBA00023146"/>
    </source>
</evidence>
<feature type="short sequence motif" description="'HIGH' region" evidence="7">
    <location>
        <begin position="33"/>
        <end position="43"/>
    </location>
</feature>
<dbReference type="InterPro" id="IPR033911">
    <property type="entry name" value="MetRS_core"/>
</dbReference>
<dbReference type="EC" id="6.1.1.10" evidence="7"/>
<evidence type="ECO:0000256" key="4">
    <source>
        <dbReference type="ARBA" id="ARBA00022840"/>
    </source>
</evidence>
<dbReference type="PANTHER" id="PTHR43326:SF1">
    <property type="entry name" value="METHIONINE--TRNA LIGASE, MITOCHONDRIAL"/>
    <property type="match status" value="1"/>
</dbReference>
<feature type="binding site" evidence="7">
    <location>
        <position position="177"/>
    </location>
    <ligand>
        <name>Zn(2+)</name>
        <dbReference type="ChEBI" id="CHEBI:29105"/>
    </ligand>
</feature>
<keyword evidence="3 7" id="KW-0547">Nucleotide-binding</keyword>
<dbReference type="SUPFAM" id="SSF52374">
    <property type="entry name" value="Nucleotidylyl transferase"/>
    <property type="match status" value="1"/>
</dbReference>
<dbReference type="CDD" id="cd07957">
    <property type="entry name" value="Anticodon_Ia_Met"/>
    <property type="match status" value="1"/>
</dbReference>
<comment type="caution">
    <text evidence="7">Lacks conserved residue(s) required for the propagation of feature annotation.</text>
</comment>
<dbReference type="CDD" id="cd00814">
    <property type="entry name" value="MetRS_core"/>
    <property type="match status" value="1"/>
</dbReference>
<evidence type="ECO:0000259" key="10">
    <source>
        <dbReference type="Pfam" id="PF19303"/>
    </source>
</evidence>
<keyword evidence="7" id="KW-0862">Zinc</keyword>
<dbReference type="InterPro" id="IPR014758">
    <property type="entry name" value="Met-tRNA_synth"/>
</dbReference>